<feature type="compositionally biased region" description="Polar residues" evidence="1">
    <location>
        <begin position="63"/>
        <end position="72"/>
    </location>
</feature>
<gene>
    <name evidence="2 4" type="ORF">P152DRAFT_512710</name>
</gene>
<reference evidence="4" key="3">
    <citation type="submission" date="2025-04" db="UniProtKB">
        <authorList>
            <consortium name="RefSeq"/>
        </authorList>
    </citation>
    <scope>IDENTIFICATION</scope>
    <source>
        <strain evidence="4">CBS 781.70</strain>
    </source>
</reference>
<reference evidence="2 4" key="1">
    <citation type="submission" date="2020-01" db="EMBL/GenBank/DDBJ databases">
        <authorList>
            <consortium name="DOE Joint Genome Institute"/>
            <person name="Haridas S."/>
            <person name="Albert R."/>
            <person name="Binder M."/>
            <person name="Bloem J."/>
            <person name="Labutti K."/>
            <person name="Salamov A."/>
            <person name="Andreopoulos B."/>
            <person name="Baker S.E."/>
            <person name="Barry K."/>
            <person name="Bills G."/>
            <person name="Bluhm B.H."/>
            <person name="Cannon C."/>
            <person name="Castanera R."/>
            <person name="Culley D.E."/>
            <person name="Daum C."/>
            <person name="Ezra D."/>
            <person name="Gonzalez J.B."/>
            <person name="Henrissat B."/>
            <person name="Kuo A."/>
            <person name="Liang C."/>
            <person name="Lipzen A."/>
            <person name="Lutzoni F."/>
            <person name="Magnuson J."/>
            <person name="Mondo S."/>
            <person name="Nolan M."/>
            <person name="Ohm R."/>
            <person name="Pangilinan J."/>
            <person name="Park H.-J."/>
            <person name="Ramirez L."/>
            <person name="Alfaro M."/>
            <person name="Sun H."/>
            <person name="Tritt A."/>
            <person name="Yoshinaga Y."/>
            <person name="Zwiers L.-H."/>
            <person name="Turgeon B.G."/>
            <person name="Goodwin S.B."/>
            <person name="Spatafora J.W."/>
            <person name="Crous P.W."/>
            <person name="Grigoriev I.V."/>
        </authorList>
    </citation>
    <scope>NUCLEOTIDE SEQUENCE</scope>
    <source>
        <strain evidence="2 4">CBS 781.70</strain>
    </source>
</reference>
<feature type="compositionally biased region" description="Polar residues" evidence="1">
    <location>
        <begin position="130"/>
        <end position="149"/>
    </location>
</feature>
<keyword evidence="3" id="KW-1185">Reference proteome</keyword>
<accession>A0A6G1G8K5</accession>
<dbReference type="Gene3D" id="6.10.280.230">
    <property type="match status" value="1"/>
</dbReference>
<proteinExistence type="predicted"/>
<dbReference type="OrthoDB" id="5407351at2759"/>
<organism evidence="2">
    <name type="scientific">Eremomyces bilateralis CBS 781.70</name>
    <dbReference type="NCBI Taxonomy" id="1392243"/>
    <lineage>
        <taxon>Eukaryota</taxon>
        <taxon>Fungi</taxon>
        <taxon>Dikarya</taxon>
        <taxon>Ascomycota</taxon>
        <taxon>Pezizomycotina</taxon>
        <taxon>Dothideomycetes</taxon>
        <taxon>Dothideomycetes incertae sedis</taxon>
        <taxon>Eremomycetales</taxon>
        <taxon>Eremomycetaceae</taxon>
        <taxon>Eremomyces</taxon>
    </lineage>
</organism>
<evidence type="ECO:0000256" key="1">
    <source>
        <dbReference type="SAM" id="MobiDB-lite"/>
    </source>
</evidence>
<dbReference type="Proteomes" id="UP000504638">
    <property type="component" value="Unplaced"/>
</dbReference>
<dbReference type="EMBL" id="ML975153">
    <property type="protein sequence ID" value="KAF1814322.1"/>
    <property type="molecule type" value="Genomic_DNA"/>
</dbReference>
<evidence type="ECO:0000313" key="3">
    <source>
        <dbReference type="Proteomes" id="UP000504638"/>
    </source>
</evidence>
<dbReference type="AlphaFoldDB" id="A0A6G1G8K5"/>
<name>A0A6G1G8K5_9PEZI</name>
<reference evidence="4" key="2">
    <citation type="submission" date="2020-04" db="EMBL/GenBank/DDBJ databases">
        <authorList>
            <consortium name="NCBI Genome Project"/>
        </authorList>
    </citation>
    <scope>NUCLEOTIDE SEQUENCE</scope>
    <source>
        <strain evidence="4">CBS 781.70</strain>
    </source>
</reference>
<sequence length="416" mass="45762">MADALCGPSNALQSFQKHAATDRTLQQDRLVQRHSPSQQQGFRSSPGPAGTLDPEFEAFQAGASPQTLSEASHFNHHLPPQHHAAPQSSLPGWASDFQNLTIGSAPPQFAPSHQAQSHVGQGGASWHQDFLQQQSGPSPQTMQPSQLRPSFSPMAHQPLYAPMYSPMNQVSEQPGKQRAEFYEENLFDDAAFERAFDDARAEISLGENVERELLNPDVTYDPVHDESIHDTISYLQNQGLDAEADYYTQYTPEELQRIEREHREKGQGVAEQQPQVIDDDALAQTAGQLLQSVSDNTSQKFQESNFLALMRKIRDKEIKVEGDHMVEVSLPSSPLSTTTVETPSTEFTPIPFPDPGMSLEWGLVSSSLSRPGSYDGHGMDVSGLNPAYLLHNHKPESVACKVLGCDGSAHCTYHAP</sequence>
<feature type="region of interest" description="Disordered" evidence="1">
    <location>
        <begin position="28"/>
        <end position="149"/>
    </location>
</feature>
<dbReference type="GeneID" id="54423334"/>
<evidence type="ECO:0000313" key="2">
    <source>
        <dbReference type="EMBL" id="KAF1814322.1"/>
    </source>
</evidence>
<dbReference type="RefSeq" id="XP_033535953.1">
    <property type="nucleotide sequence ID" value="XM_033682764.1"/>
</dbReference>
<evidence type="ECO:0000313" key="4">
    <source>
        <dbReference type="RefSeq" id="XP_033535953.1"/>
    </source>
</evidence>
<feature type="compositionally biased region" description="Polar residues" evidence="1">
    <location>
        <begin position="28"/>
        <end position="43"/>
    </location>
</feature>
<protein>
    <submittedName>
        <fullName evidence="2 4">Uncharacterized protein</fullName>
    </submittedName>
</protein>